<dbReference type="AlphaFoldDB" id="A0A0R3MLU6"/>
<dbReference type="GO" id="GO:0003677">
    <property type="term" value="F:DNA binding"/>
    <property type="evidence" value="ECO:0007669"/>
    <property type="project" value="UniProtKB-KW"/>
</dbReference>
<gene>
    <name evidence="8" type="ORF">CQ13_31795</name>
</gene>
<dbReference type="Proteomes" id="UP000052023">
    <property type="component" value="Unassembled WGS sequence"/>
</dbReference>
<keyword evidence="9" id="KW-1185">Reference proteome</keyword>
<dbReference type="PANTHER" id="PTHR30118:SF6">
    <property type="entry name" value="HTH-TYPE TRANSCRIPTIONAL REGULATOR LEUO"/>
    <property type="match status" value="1"/>
</dbReference>
<reference evidence="8 9" key="1">
    <citation type="submission" date="2014-03" db="EMBL/GenBank/DDBJ databases">
        <title>Bradyrhizobium valentinum sp. nov., isolated from effective nodules of Lupinus mariae-josephae, a lupine endemic of basic-lime soils in Eastern Spain.</title>
        <authorList>
            <person name="Duran D."/>
            <person name="Rey L."/>
            <person name="Navarro A."/>
            <person name="Busquets A."/>
            <person name="Imperial J."/>
            <person name="Ruiz-Argueso T."/>
        </authorList>
    </citation>
    <scope>NUCLEOTIDE SEQUENCE [LARGE SCALE GENOMIC DNA]</scope>
    <source>
        <strain evidence="8 9">Ro19</strain>
    </source>
</reference>
<dbReference type="InterPro" id="IPR005119">
    <property type="entry name" value="LysR_subst-bd"/>
</dbReference>
<dbReference type="SUPFAM" id="SSF53850">
    <property type="entry name" value="Periplasmic binding protein-like II"/>
    <property type="match status" value="1"/>
</dbReference>
<keyword evidence="4" id="KW-0238">DNA-binding</keyword>
<sequence length="201" mass="22691">MHAVMKRVYRAAPRVCLEILPFGDRVDDQLQRGEVDFVVIPDTNLIDGHPSQHLFADEFCCVAWRGSRQIGRSISLGRYLQLGHITAQLGSIHGVSFDERALVQLGYKRRIEVIAPNFTAMAAMVIGTDRIATMHRRLAVIFARNFPLKLLRAPVRIPAFREALQWPASFHLDPALVWLREIITDVAAEVDRTPAKQMKVG</sequence>
<dbReference type="GO" id="GO:0006355">
    <property type="term" value="P:regulation of DNA-templated transcription"/>
    <property type="evidence" value="ECO:0007669"/>
    <property type="project" value="TreeGrafter"/>
</dbReference>
<keyword evidence="2" id="KW-0678">Repressor</keyword>
<evidence type="ECO:0000256" key="6">
    <source>
        <dbReference type="ARBA" id="ARBA00023163"/>
    </source>
</evidence>
<evidence type="ECO:0000313" key="8">
    <source>
        <dbReference type="EMBL" id="KRR20897.1"/>
    </source>
</evidence>
<protein>
    <recommendedName>
        <fullName evidence="7">LysR substrate-binding domain-containing protein</fullName>
    </recommendedName>
</protein>
<evidence type="ECO:0000256" key="5">
    <source>
        <dbReference type="ARBA" id="ARBA00023159"/>
    </source>
</evidence>
<evidence type="ECO:0000256" key="4">
    <source>
        <dbReference type="ARBA" id="ARBA00023125"/>
    </source>
</evidence>
<keyword evidence="3" id="KW-0805">Transcription regulation</keyword>
<dbReference type="EMBL" id="LLYA01000175">
    <property type="protein sequence ID" value="KRR20897.1"/>
    <property type="molecule type" value="Genomic_DNA"/>
</dbReference>
<evidence type="ECO:0000259" key="7">
    <source>
        <dbReference type="Pfam" id="PF03466"/>
    </source>
</evidence>
<evidence type="ECO:0000256" key="1">
    <source>
        <dbReference type="ARBA" id="ARBA00009437"/>
    </source>
</evidence>
<evidence type="ECO:0000256" key="2">
    <source>
        <dbReference type="ARBA" id="ARBA00022491"/>
    </source>
</evidence>
<comment type="caution">
    <text evidence="8">The sequence shown here is derived from an EMBL/GenBank/DDBJ whole genome shotgun (WGS) entry which is preliminary data.</text>
</comment>
<dbReference type="PANTHER" id="PTHR30118">
    <property type="entry name" value="HTH-TYPE TRANSCRIPTIONAL REGULATOR LEUO-RELATED"/>
    <property type="match status" value="1"/>
</dbReference>
<dbReference type="InterPro" id="IPR050389">
    <property type="entry name" value="LysR-type_TF"/>
</dbReference>
<dbReference type="Pfam" id="PF03466">
    <property type="entry name" value="LysR_substrate"/>
    <property type="match status" value="1"/>
</dbReference>
<comment type="similarity">
    <text evidence="1">Belongs to the LysR transcriptional regulatory family.</text>
</comment>
<accession>A0A0R3MLU6</accession>
<keyword evidence="5" id="KW-0010">Activator</keyword>
<keyword evidence="6" id="KW-0804">Transcription</keyword>
<dbReference type="RefSeq" id="WP_057846053.1">
    <property type="nucleotide sequence ID" value="NZ_LLYA01000175.1"/>
</dbReference>
<organism evidence="8 9">
    <name type="scientific">Bradyrhizobium retamae</name>
    <dbReference type="NCBI Taxonomy" id="1300035"/>
    <lineage>
        <taxon>Bacteria</taxon>
        <taxon>Pseudomonadati</taxon>
        <taxon>Pseudomonadota</taxon>
        <taxon>Alphaproteobacteria</taxon>
        <taxon>Hyphomicrobiales</taxon>
        <taxon>Nitrobacteraceae</taxon>
        <taxon>Bradyrhizobium</taxon>
    </lineage>
</organism>
<dbReference type="Gene3D" id="3.40.190.10">
    <property type="entry name" value="Periplasmic binding protein-like II"/>
    <property type="match status" value="2"/>
</dbReference>
<name>A0A0R3MLU6_9BRAD</name>
<evidence type="ECO:0000256" key="3">
    <source>
        <dbReference type="ARBA" id="ARBA00023015"/>
    </source>
</evidence>
<proteinExistence type="inferred from homology"/>
<feature type="domain" description="LysR substrate-binding" evidence="7">
    <location>
        <begin position="4"/>
        <end position="187"/>
    </location>
</feature>
<evidence type="ECO:0000313" key="9">
    <source>
        <dbReference type="Proteomes" id="UP000052023"/>
    </source>
</evidence>